<evidence type="ECO:0000256" key="1">
    <source>
        <dbReference type="SAM" id="MobiDB-lite"/>
    </source>
</evidence>
<organism evidence="2 3">
    <name type="scientific">Dactylosporangium sucinum</name>
    <dbReference type="NCBI Taxonomy" id="1424081"/>
    <lineage>
        <taxon>Bacteria</taxon>
        <taxon>Bacillati</taxon>
        <taxon>Actinomycetota</taxon>
        <taxon>Actinomycetes</taxon>
        <taxon>Micromonosporales</taxon>
        <taxon>Micromonosporaceae</taxon>
        <taxon>Dactylosporangium</taxon>
    </lineage>
</organism>
<keyword evidence="3" id="KW-1185">Reference proteome</keyword>
<reference evidence="2" key="1">
    <citation type="journal article" date="2014" name="Int. J. Syst. Evol. Microbiol.">
        <title>Complete genome sequence of Corynebacterium casei LMG S-19264T (=DSM 44701T), isolated from a smear-ripened cheese.</title>
        <authorList>
            <consortium name="US DOE Joint Genome Institute (JGI-PGF)"/>
            <person name="Walter F."/>
            <person name="Albersmeier A."/>
            <person name="Kalinowski J."/>
            <person name="Ruckert C."/>
        </authorList>
    </citation>
    <scope>NUCLEOTIDE SEQUENCE</scope>
    <source>
        <strain evidence="2">JCM 19831</strain>
    </source>
</reference>
<protein>
    <submittedName>
        <fullName evidence="2">Uncharacterized protein</fullName>
    </submittedName>
</protein>
<dbReference type="RefSeq" id="WP_190253961.1">
    <property type="nucleotide sequence ID" value="NZ_BMPI01000038.1"/>
</dbReference>
<comment type="caution">
    <text evidence="2">The sequence shown here is derived from an EMBL/GenBank/DDBJ whole genome shotgun (WGS) entry which is preliminary data.</text>
</comment>
<evidence type="ECO:0000313" key="2">
    <source>
        <dbReference type="EMBL" id="GGM55557.1"/>
    </source>
</evidence>
<sequence length="79" mass="8438">MENTTAGATTPRVEVDMNRETGEGSMFVADDATPAEIRAAHAEIDAAGWEALDSFETGDDYDTDDHGRSVVPLVRNPGN</sequence>
<proteinExistence type="predicted"/>
<dbReference type="EMBL" id="BMPI01000038">
    <property type="protein sequence ID" value="GGM55557.1"/>
    <property type="molecule type" value="Genomic_DNA"/>
</dbReference>
<feature type="region of interest" description="Disordered" evidence="1">
    <location>
        <begin position="56"/>
        <end position="79"/>
    </location>
</feature>
<reference evidence="2" key="2">
    <citation type="submission" date="2020-09" db="EMBL/GenBank/DDBJ databases">
        <authorList>
            <person name="Sun Q."/>
            <person name="Ohkuma M."/>
        </authorList>
    </citation>
    <scope>NUCLEOTIDE SEQUENCE</scope>
    <source>
        <strain evidence="2">JCM 19831</strain>
    </source>
</reference>
<dbReference type="AlphaFoldDB" id="A0A917X0W2"/>
<feature type="compositionally biased region" description="Basic and acidic residues" evidence="1">
    <location>
        <begin position="13"/>
        <end position="22"/>
    </location>
</feature>
<dbReference type="Proteomes" id="UP000642070">
    <property type="component" value="Unassembled WGS sequence"/>
</dbReference>
<accession>A0A917X0W2</accession>
<gene>
    <name evidence="2" type="ORF">GCM10007977_066560</name>
</gene>
<name>A0A917X0W2_9ACTN</name>
<evidence type="ECO:0000313" key="3">
    <source>
        <dbReference type="Proteomes" id="UP000642070"/>
    </source>
</evidence>
<feature type="region of interest" description="Disordered" evidence="1">
    <location>
        <begin position="1"/>
        <end position="22"/>
    </location>
</feature>